<reference evidence="7 8" key="1">
    <citation type="submission" date="2018-03" db="EMBL/GenBank/DDBJ databases">
        <title>A parallel universe: an anciently diverged bacterial symbiosis in a Hawaiian planthopper (Hemiptera: Cixiidae) reveals rearranged nutritional responsibilities.</title>
        <authorList>
            <person name="Bennett G."/>
            <person name="Mao M."/>
        </authorList>
    </citation>
    <scope>NUCLEOTIDE SEQUENCE [LARGE SCALE GENOMIC DNA]</scope>
    <source>
        <strain evidence="7 8">OLIH</strain>
    </source>
</reference>
<dbReference type="GO" id="GO:0005840">
    <property type="term" value="C:ribosome"/>
    <property type="evidence" value="ECO:0007669"/>
    <property type="project" value="UniProtKB-KW"/>
</dbReference>
<dbReference type="HAMAP" id="MF_00360">
    <property type="entry name" value="Ribosomal_bS6"/>
    <property type="match status" value="1"/>
</dbReference>
<dbReference type="PANTHER" id="PTHR21011:SF1">
    <property type="entry name" value="SMALL RIBOSOMAL SUBUNIT PROTEIN BS6M"/>
    <property type="match status" value="1"/>
</dbReference>
<organism evidence="7 8">
    <name type="scientific">Candidatus Karelsulcia muelleri</name>
    <dbReference type="NCBI Taxonomy" id="336810"/>
    <lineage>
        <taxon>Bacteria</taxon>
        <taxon>Pseudomonadati</taxon>
        <taxon>Bacteroidota</taxon>
        <taxon>Flavobacteriia</taxon>
        <taxon>Flavobacteriales</taxon>
        <taxon>Candidatus Karelsulcia</taxon>
    </lineage>
</organism>
<comment type="similarity">
    <text evidence="1 6">Belongs to the bacterial ribosomal protein bS6 family.</text>
</comment>
<dbReference type="OrthoDB" id="9812702at2"/>
<keyword evidence="3 6" id="KW-0687">Ribonucleoprotein</keyword>
<dbReference type="GO" id="GO:0005737">
    <property type="term" value="C:cytoplasm"/>
    <property type="evidence" value="ECO:0007669"/>
    <property type="project" value="UniProtKB-ARBA"/>
</dbReference>
<keyword evidence="2 6" id="KW-0689">Ribosomal protein</keyword>
<gene>
    <name evidence="6" type="primary">rpsF</name>
    <name evidence="7" type="ORF">C9I73_065</name>
</gene>
<evidence type="ECO:0000256" key="4">
    <source>
        <dbReference type="ARBA" id="ARBA00035104"/>
    </source>
</evidence>
<dbReference type="InterPro" id="IPR020814">
    <property type="entry name" value="Ribosomal_S6_plastid/chlpt"/>
</dbReference>
<evidence type="ECO:0000256" key="2">
    <source>
        <dbReference type="ARBA" id="ARBA00022980"/>
    </source>
</evidence>
<evidence type="ECO:0000256" key="6">
    <source>
        <dbReference type="HAMAP-Rule" id="MF_00360"/>
    </source>
</evidence>
<dbReference type="SUPFAM" id="SSF54995">
    <property type="entry name" value="Ribosomal protein S6"/>
    <property type="match status" value="1"/>
</dbReference>
<accession>A0A346E0V1</accession>
<dbReference type="EMBL" id="CP028359">
    <property type="protein sequence ID" value="AXN02606.1"/>
    <property type="molecule type" value="Genomic_DNA"/>
</dbReference>
<dbReference type="Pfam" id="PF01250">
    <property type="entry name" value="Ribosomal_S6"/>
    <property type="match status" value="1"/>
</dbReference>
<evidence type="ECO:0000256" key="3">
    <source>
        <dbReference type="ARBA" id="ARBA00023274"/>
    </source>
</evidence>
<dbReference type="GO" id="GO:0003735">
    <property type="term" value="F:structural constituent of ribosome"/>
    <property type="evidence" value="ECO:0007669"/>
    <property type="project" value="InterPro"/>
</dbReference>
<evidence type="ECO:0000313" key="7">
    <source>
        <dbReference type="EMBL" id="AXN02606.1"/>
    </source>
</evidence>
<dbReference type="AlphaFoldDB" id="A0A346E0V1"/>
<comment type="function">
    <text evidence="4 6">Binds together with bS18 to 16S ribosomal RNA.</text>
</comment>
<dbReference type="PANTHER" id="PTHR21011">
    <property type="entry name" value="MITOCHONDRIAL 28S RIBOSOMAL PROTEIN S6"/>
    <property type="match status" value="1"/>
</dbReference>
<evidence type="ECO:0000256" key="1">
    <source>
        <dbReference type="ARBA" id="ARBA00009512"/>
    </source>
</evidence>
<protein>
    <recommendedName>
        <fullName evidence="5 6">Small ribosomal subunit protein bS6</fullName>
    </recommendedName>
</protein>
<dbReference type="InterPro" id="IPR014717">
    <property type="entry name" value="Transl_elong_EF1B/ribsomal_bS6"/>
</dbReference>
<name>A0A346E0V1_9FLAO</name>
<dbReference type="NCBIfam" id="TIGR00166">
    <property type="entry name" value="S6"/>
    <property type="match status" value="1"/>
</dbReference>
<dbReference type="RefSeq" id="WP_158380322.1">
    <property type="nucleotide sequence ID" value="NZ_CP028359.1"/>
</dbReference>
<evidence type="ECO:0000256" key="5">
    <source>
        <dbReference type="ARBA" id="ARBA00035294"/>
    </source>
</evidence>
<dbReference type="GO" id="GO:0006412">
    <property type="term" value="P:translation"/>
    <property type="evidence" value="ECO:0007669"/>
    <property type="project" value="UniProtKB-UniRule"/>
</dbReference>
<dbReference type="GO" id="GO:1990904">
    <property type="term" value="C:ribonucleoprotein complex"/>
    <property type="evidence" value="ECO:0007669"/>
    <property type="project" value="UniProtKB-KW"/>
</dbReference>
<proteinExistence type="inferred from homology"/>
<dbReference type="CDD" id="cd00473">
    <property type="entry name" value="bS6"/>
    <property type="match status" value="1"/>
</dbReference>
<keyword evidence="6" id="KW-0694">RNA-binding</keyword>
<dbReference type="Proteomes" id="UP000257017">
    <property type="component" value="Chromosome"/>
</dbReference>
<sequence length="118" mass="14150">MDFKSACYETLIVISPTVSAEEKNKILYNVETFLKREGEILYIVNWGKKKLAYFINKKKYGLFYIFYCKILKTSVKKIAKQITQNENIIRFLIIKITKKSKYYLDERFNIILNKRNND</sequence>
<keyword evidence="6" id="KW-0699">rRNA-binding</keyword>
<dbReference type="InterPro" id="IPR035980">
    <property type="entry name" value="Ribosomal_bS6_sf"/>
</dbReference>
<evidence type="ECO:0000313" key="8">
    <source>
        <dbReference type="Proteomes" id="UP000257017"/>
    </source>
</evidence>
<dbReference type="GO" id="GO:0070181">
    <property type="term" value="F:small ribosomal subunit rRNA binding"/>
    <property type="evidence" value="ECO:0007669"/>
    <property type="project" value="TreeGrafter"/>
</dbReference>
<dbReference type="Gene3D" id="3.30.70.60">
    <property type="match status" value="1"/>
</dbReference>
<dbReference type="InterPro" id="IPR000529">
    <property type="entry name" value="Ribosomal_bS6"/>
</dbReference>